<protein>
    <submittedName>
        <fullName evidence="2">PucR C-terminal helix-turn-helix domain-containing protein</fullName>
    </submittedName>
</protein>
<dbReference type="InterPro" id="IPR051448">
    <property type="entry name" value="CdaR-like_regulators"/>
</dbReference>
<proteinExistence type="predicted"/>
<dbReference type="AlphaFoldDB" id="A0A1H9WUL0"/>
<dbReference type="EMBL" id="FOFV01000024">
    <property type="protein sequence ID" value="SES37073.1"/>
    <property type="molecule type" value="Genomic_DNA"/>
</dbReference>
<dbReference type="RefSeq" id="WP_177230152.1">
    <property type="nucleotide sequence ID" value="NZ_FOFV01000024.1"/>
</dbReference>
<dbReference type="Gene3D" id="1.10.10.2840">
    <property type="entry name" value="PucR C-terminal helix-turn-helix domain"/>
    <property type="match status" value="1"/>
</dbReference>
<sequence>MREVPEIHTGHTPHPHDVVLQHVARCVSARLQQVTGPPRTEETAPLVDHFVGSALAGNAAGDTNAVLRAALYAVLHHLWDRAAPDDQPRLREVGAWCAALESVVTRNTRHALARATSSQVSWRTARSRLTTALVEGGQICPATARQAGIAVAGTYVVVYLLAPPDLVLPGLICEQEDVLSSSDGRNLVVLLPGSPPRATVDALIGDLTAGLGVPVSAGLSLPRSPSGIPAAVAEARTTAQLAAAAEQHGGCALDDVLVERALSRDETARRHLSGLLTALSGGPDLLATLEALYRHDLDRRAAAAAMHVHRATLDYRLKKIEEMCGVHPLTTRGVRLLSSALFTSRLDAAPHHSASAHHDTTPRSLRS</sequence>
<evidence type="ECO:0000313" key="2">
    <source>
        <dbReference type="EMBL" id="SES37073.1"/>
    </source>
</evidence>
<accession>A0A1H9WUL0</accession>
<evidence type="ECO:0000313" key="3">
    <source>
        <dbReference type="Proteomes" id="UP000199503"/>
    </source>
</evidence>
<dbReference type="InterPro" id="IPR025736">
    <property type="entry name" value="PucR_C-HTH_dom"/>
</dbReference>
<organism evidence="2 3">
    <name type="scientific">Lentzea albida</name>
    <dbReference type="NCBI Taxonomy" id="65499"/>
    <lineage>
        <taxon>Bacteria</taxon>
        <taxon>Bacillati</taxon>
        <taxon>Actinomycetota</taxon>
        <taxon>Actinomycetes</taxon>
        <taxon>Pseudonocardiales</taxon>
        <taxon>Pseudonocardiaceae</taxon>
        <taxon>Lentzea</taxon>
    </lineage>
</organism>
<evidence type="ECO:0000259" key="1">
    <source>
        <dbReference type="Pfam" id="PF13556"/>
    </source>
</evidence>
<reference evidence="3" key="1">
    <citation type="submission" date="2016-10" db="EMBL/GenBank/DDBJ databases">
        <authorList>
            <person name="Varghese N."/>
            <person name="Submissions S."/>
        </authorList>
    </citation>
    <scope>NUCLEOTIDE SEQUENCE [LARGE SCALE GENOMIC DNA]</scope>
    <source>
        <strain evidence="3">DSM 44437</strain>
    </source>
</reference>
<gene>
    <name evidence="2" type="ORF">SAMN04488000_12491</name>
</gene>
<dbReference type="PANTHER" id="PTHR33744">
    <property type="entry name" value="CARBOHYDRATE DIACID REGULATOR"/>
    <property type="match status" value="1"/>
</dbReference>
<dbReference type="Pfam" id="PF13556">
    <property type="entry name" value="HTH_30"/>
    <property type="match status" value="1"/>
</dbReference>
<dbReference type="Proteomes" id="UP000199503">
    <property type="component" value="Unassembled WGS sequence"/>
</dbReference>
<name>A0A1H9WUL0_9PSEU</name>
<dbReference type="PANTHER" id="PTHR33744:SF1">
    <property type="entry name" value="DNA-BINDING TRANSCRIPTIONAL ACTIVATOR ADER"/>
    <property type="match status" value="1"/>
</dbReference>
<dbReference type="STRING" id="65499.SAMN04488000_12491"/>
<dbReference type="InterPro" id="IPR042070">
    <property type="entry name" value="PucR_C-HTH_sf"/>
</dbReference>
<feature type="domain" description="PucR C-terminal helix-turn-helix" evidence="1">
    <location>
        <begin position="285"/>
        <end position="339"/>
    </location>
</feature>
<keyword evidence="3" id="KW-1185">Reference proteome</keyword>